<dbReference type="GO" id="GO:0005829">
    <property type="term" value="C:cytosol"/>
    <property type="evidence" value="ECO:0007669"/>
    <property type="project" value="TreeGrafter"/>
</dbReference>
<proteinExistence type="predicted"/>
<evidence type="ECO:0000313" key="2">
    <source>
        <dbReference type="Proteomes" id="UP000809273"/>
    </source>
</evidence>
<sequence length="265" mass="29655">MKPVSKLSPNIINRLSGIFFDIDDTFTLKGKIPAASFNALWALNRAGYKTVPITGRPAGWCDHIARMWPVSGVVGENGALYFHLDEKKGKLVRRFFIDPVEIEEKRERLKSIGDEILEQVPGTAYASDQSFRLFDVAIDFTEDVPKLSKKEIDKICAIFKANGVTYKVSSIHVNGWFGNYDKLNMTKIFSQEVLGINLDQNKDRFIFIGDSPNDEPMFRYFPNSVGVSNITDFLDDIKNPPAYIADSPGGEGFAEVADIIMSNKA</sequence>
<dbReference type="GO" id="GO:0000287">
    <property type="term" value="F:magnesium ion binding"/>
    <property type="evidence" value="ECO:0007669"/>
    <property type="project" value="TreeGrafter"/>
</dbReference>
<dbReference type="InterPro" id="IPR006379">
    <property type="entry name" value="HAD-SF_hydro_IIB"/>
</dbReference>
<protein>
    <submittedName>
        <fullName evidence="1">HAD family phosphatase</fullName>
    </submittedName>
</protein>
<dbReference type="NCBIfam" id="TIGR01484">
    <property type="entry name" value="HAD-SF-IIB"/>
    <property type="match status" value="1"/>
</dbReference>
<dbReference type="Proteomes" id="UP000809273">
    <property type="component" value="Unassembled WGS sequence"/>
</dbReference>
<organism evidence="1 2">
    <name type="scientific">Candidatus Zymogenus saltonus</name>
    <dbReference type="NCBI Taxonomy" id="2844893"/>
    <lineage>
        <taxon>Bacteria</taxon>
        <taxon>Deltaproteobacteria</taxon>
        <taxon>Candidatus Zymogenia</taxon>
        <taxon>Candidatus Zymogeniales</taxon>
        <taxon>Candidatus Zymogenaceae</taxon>
        <taxon>Candidatus Zymogenus</taxon>
    </lineage>
</organism>
<dbReference type="SUPFAM" id="SSF56784">
    <property type="entry name" value="HAD-like"/>
    <property type="match status" value="1"/>
</dbReference>
<name>A0A9D8PRN3_9DELT</name>
<dbReference type="EMBL" id="JAFGIX010000073">
    <property type="protein sequence ID" value="MBN1574310.1"/>
    <property type="molecule type" value="Genomic_DNA"/>
</dbReference>
<dbReference type="Gene3D" id="3.40.50.1000">
    <property type="entry name" value="HAD superfamily/HAD-like"/>
    <property type="match status" value="2"/>
</dbReference>
<reference evidence="1" key="2">
    <citation type="submission" date="2021-01" db="EMBL/GenBank/DDBJ databases">
        <authorList>
            <person name="Hahn C.R."/>
            <person name="Youssef N.H."/>
            <person name="Elshahed M."/>
        </authorList>
    </citation>
    <scope>NUCLEOTIDE SEQUENCE</scope>
    <source>
        <strain evidence="1">Zod_Metabat.24</strain>
    </source>
</reference>
<accession>A0A9D8PRN3</accession>
<evidence type="ECO:0000313" key="1">
    <source>
        <dbReference type="EMBL" id="MBN1574310.1"/>
    </source>
</evidence>
<dbReference type="GO" id="GO:0016791">
    <property type="term" value="F:phosphatase activity"/>
    <property type="evidence" value="ECO:0007669"/>
    <property type="project" value="TreeGrafter"/>
</dbReference>
<dbReference type="Pfam" id="PF08282">
    <property type="entry name" value="Hydrolase_3"/>
    <property type="match status" value="2"/>
</dbReference>
<dbReference type="PANTHER" id="PTHR10000:SF8">
    <property type="entry name" value="HAD SUPERFAMILY HYDROLASE-LIKE, TYPE 3"/>
    <property type="match status" value="1"/>
</dbReference>
<comment type="caution">
    <text evidence="1">The sequence shown here is derived from an EMBL/GenBank/DDBJ whole genome shotgun (WGS) entry which is preliminary data.</text>
</comment>
<gene>
    <name evidence="1" type="ORF">JW984_14015</name>
</gene>
<dbReference type="InterPro" id="IPR036412">
    <property type="entry name" value="HAD-like_sf"/>
</dbReference>
<dbReference type="PANTHER" id="PTHR10000">
    <property type="entry name" value="PHOSPHOSERINE PHOSPHATASE"/>
    <property type="match status" value="1"/>
</dbReference>
<reference evidence="1" key="1">
    <citation type="journal article" date="2021" name="Environ. Microbiol.">
        <title>Genomic characterization of three novel Desulfobacterota classes expand the metabolic and phylogenetic diversity of the phylum.</title>
        <authorList>
            <person name="Murphy C.L."/>
            <person name="Biggerstaff J."/>
            <person name="Eichhorn A."/>
            <person name="Ewing E."/>
            <person name="Shahan R."/>
            <person name="Soriano D."/>
            <person name="Stewart S."/>
            <person name="VanMol K."/>
            <person name="Walker R."/>
            <person name="Walters P."/>
            <person name="Elshahed M.S."/>
            <person name="Youssef N.H."/>
        </authorList>
    </citation>
    <scope>NUCLEOTIDE SEQUENCE</scope>
    <source>
        <strain evidence="1">Zod_Metabat.24</strain>
    </source>
</reference>
<dbReference type="AlphaFoldDB" id="A0A9D8PRN3"/>
<dbReference type="InterPro" id="IPR023214">
    <property type="entry name" value="HAD_sf"/>
</dbReference>